<organism evidence="7 8">
    <name type="scientific">Salinicoccus cyprini</name>
    <dbReference type="NCBI Taxonomy" id="2493691"/>
    <lineage>
        <taxon>Bacteria</taxon>
        <taxon>Bacillati</taxon>
        <taxon>Bacillota</taxon>
        <taxon>Bacilli</taxon>
        <taxon>Bacillales</taxon>
        <taxon>Staphylococcaceae</taxon>
        <taxon>Salinicoccus</taxon>
    </lineage>
</organism>
<sequence>MENLKEKDKLKKYISESRKNNKIANLALKNKYIFFGNFDEVIFSNKFNWNYKHLHSQNTYQVYMHTLNIVGFLTNSFYETSKIEYISKARDILKDWIDSEENTYDSTKNASWKDHSVASRVKNIIFYQLLAPDNLKLEKSTIEIQLKLHGDYLSDREHYSENNHGMMSDEALLLISNFIESPELSARFKEISVLRMERIIYKLFSSKGMNLENSPEYHKLTQILSRKFIKLTEIMGIEFDQKCKDIIANSLKIDSLIIKPNNTYPLIGDTGLRTLHIKKSYDNFIDYQAGLAIINTLNKEQEINSSWLSFKAGYVSKSHKQLDDLSINYYHQGEDILVDSGKYNYDRKDPMKQYVRSPIAHSTFLSKEKIYALTNPLDDIDYLRLVFIKETPAFVHMAAINHLYENMNVWRDIIYFESKGFIVIDRYLTDTARLVAQNFNLHEELTVKKGEGNEYKISTPNNVKLVLKEHTPRTVNRYYGHSHKERGFISRKFGQFIETQQIEFIKKSYKNQFITTLHEEKAIHFANLELVDEVLSIEVNGEKHTVYLQAQNLV</sequence>
<evidence type="ECO:0000313" key="7">
    <source>
        <dbReference type="EMBL" id="TVT28887.1"/>
    </source>
</evidence>
<keyword evidence="8" id="KW-1185">Reference proteome</keyword>
<dbReference type="GO" id="GO:0016829">
    <property type="term" value="F:lyase activity"/>
    <property type="evidence" value="ECO:0007669"/>
    <property type="project" value="UniProtKB-KW"/>
</dbReference>
<protein>
    <recommendedName>
        <fullName evidence="9">Heparin-sulfate lyase N-terminal domain-containing protein</fullName>
    </recommendedName>
</protein>
<evidence type="ECO:0000256" key="3">
    <source>
        <dbReference type="ARBA" id="ARBA00022764"/>
    </source>
</evidence>
<feature type="domain" description="Heparinase II/III-like C-terminal" evidence="5">
    <location>
        <begin position="289"/>
        <end position="502"/>
    </location>
</feature>
<dbReference type="Pfam" id="PF07940">
    <property type="entry name" value="Hepar_II_III_C"/>
    <property type="match status" value="1"/>
</dbReference>
<dbReference type="EMBL" id="VMSJ01000001">
    <property type="protein sequence ID" value="TVT28887.1"/>
    <property type="molecule type" value="Genomic_DNA"/>
</dbReference>
<keyword evidence="2" id="KW-0732">Signal</keyword>
<reference evidence="7 8" key="1">
    <citation type="submission" date="2019-07" db="EMBL/GenBank/DDBJ databases">
        <title>Salinicoccus cyprini sp. nov., isolated from gastro-intestinal tract of mirror carp, Cyprinus carpio var. specularis, collected from Gobind Sagar Reservoir, Himachal Pradesh, India.</title>
        <authorList>
            <person name="Talwar C."/>
            <person name="Singh A.K."/>
            <person name="Lal R."/>
            <person name="Negi R.K."/>
        </authorList>
    </citation>
    <scope>NUCLEOTIDE SEQUENCE [LARGE SCALE GENOMIC DNA]</scope>
    <source>
        <strain evidence="7 8">CT19</strain>
    </source>
</reference>
<dbReference type="Pfam" id="PF16889">
    <property type="entry name" value="Hepar_II_III_N"/>
    <property type="match status" value="1"/>
</dbReference>
<evidence type="ECO:0008006" key="9">
    <source>
        <dbReference type="Google" id="ProtNLM"/>
    </source>
</evidence>
<feature type="domain" description="Heparin-sulfate lyase N-terminal" evidence="6">
    <location>
        <begin position="14"/>
        <end position="286"/>
    </location>
</feature>
<dbReference type="InterPro" id="IPR008929">
    <property type="entry name" value="Chondroitin_lyas"/>
</dbReference>
<keyword evidence="4" id="KW-0456">Lyase</keyword>
<dbReference type="AlphaFoldDB" id="A0A558AXA7"/>
<dbReference type="Proteomes" id="UP000315103">
    <property type="component" value="Unassembled WGS sequence"/>
</dbReference>
<dbReference type="InterPro" id="IPR012480">
    <property type="entry name" value="Hepar_II_III_C"/>
</dbReference>
<keyword evidence="3" id="KW-0574">Periplasm</keyword>
<dbReference type="SUPFAM" id="SSF48230">
    <property type="entry name" value="Chondroitin AC/alginate lyase"/>
    <property type="match status" value="1"/>
</dbReference>
<proteinExistence type="predicted"/>
<dbReference type="PANTHER" id="PTHR39210">
    <property type="entry name" value="HEPARIN-SULFATE LYASE"/>
    <property type="match status" value="1"/>
</dbReference>
<evidence type="ECO:0000259" key="5">
    <source>
        <dbReference type="Pfam" id="PF07940"/>
    </source>
</evidence>
<evidence type="ECO:0000259" key="6">
    <source>
        <dbReference type="Pfam" id="PF16889"/>
    </source>
</evidence>
<dbReference type="GO" id="GO:0042597">
    <property type="term" value="C:periplasmic space"/>
    <property type="evidence" value="ECO:0007669"/>
    <property type="project" value="UniProtKB-SubCell"/>
</dbReference>
<dbReference type="RefSeq" id="WP_145284501.1">
    <property type="nucleotide sequence ID" value="NZ_VMSJ01000001.1"/>
</dbReference>
<evidence type="ECO:0000313" key="8">
    <source>
        <dbReference type="Proteomes" id="UP000315103"/>
    </source>
</evidence>
<name>A0A558AXA7_9STAP</name>
<dbReference type="OrthoDB" id="7335480at2"/>
<dbReference type="InterPro" id="IPR031680">
    <property type="entry name" value="Hepar_II_III_N"/>
</dbReference>
<accession>A0A558AXA7</accession>
<dbReference type="Gene3D" id="1.50.10.100">
    <property type="entry name" value="Chondroitin AC/alginate lyase"/>
    <property type="match status" value="1"/>
</dbReference>
<comment type="caution">
    <text evidence="7">The sequence shown here is derived from an EMBL/GenBank/DDBJ whole genome shotgun (WGS) entry which is preliminary data.</text>
</comment>
<evidence type="ECO:0000256" key="1">
    <source>
        <dbReference type="ARBA" id="ARBA00004418"/>
    </source>
</evidence>
<dbReference type="PANTHER" id="PTHR39210:SF1">
    <property type="entry name" value="HEPARIN-SULFATE LYASE"/>
    <property type="match status" value="1"/>
</dbReference>
<comment type="subcellular location">
    <subcellularLocation>
        <location evidence="1">Periplasm</location>
    </subcellularLocation>
</comment>
<evidence type="ECO:0000256" key="2">
    <source>
        <dbReference type="ARBA" id="ARBA00022729"/>
    </source>
</evidence>
<evidence type="ECO:0000256" key="4">
    <source>
        <dbReference type="ARBA" id="ARBA00023239"/>
    </source>
</evidence>
<dbReference type="Gene3D" id="2.70.98.70">
    <property type="match status" value="1"/>
</dbReference>
<gene>
    <name evidence="7" type="ORF">FO441_00990</name>
</gene>